<dbReference type="Gene3D" id="3.20.20.150">
    <property type="entry name" value="Divalent-metal-dependent TIM barrel enzymes"/>
    <property type="match status" value="1"/>
</dbReference>
<organism evidence="1 2">
    <name type="scientific">Mangrovibacter phragmitis</name>
    <dbReference type="NCBI Taxonomy" id="1691903"/>
    <lineage>
        <taxon>Bacteria</taxon>
        <taxon>Pseudomonadati</taxon>
        <taxon>Pseudomonadota</taxon>
        <taxon>Gammaproteobacteria</taxon>
        <taxon>Enterobacterales</taxon>
        <taxon>Enterobacteriaceae</taxon>
        <taxon>Mangrovibacter</taxon>
    </lineage>
</organism>
<name>A0A1B7L497_9ENTR</name>
<reference evidence="2" key="1">
    <citation type="submission" date="2016-05" db="EMBL/GenBank/DDBJ databases">
        <authorList>
            <person name="Behera P."/>
            <person name="Vaishampayan P."/>
            <person name="Singh N."/>
            <person name="Raina V."/>
            <person name="Suar M."/>
            <person name="Pattnaik A."/>
            <person name="Rastogi G."/>
        </authorList>
    </citation>
    <scope>NUCLEOTIDE SEQUENCE [LARGE SCALE GENOMIC DNA]</scope>
    <source>
        <strain evidence="2">MP23</strain>
    </source>
</reference>
<dbReference type="SUPFAM" id="SSF51658">
    <property type="entry name" value="Xylose isomerase-like"/>
    <property type="match status" value="1"/>
</dbReference>
<keyword evidence="2" id="KW-1185">Reference proteome</keyword>
<dbReference type="InterPro" id="IPR036237">
    <property type="entry name" value="Xyl_isomerase-like_sf"/>
</dbReference>
<evidence type="ECO:0000313" key="1">
    <source>
        <dbReference type="EMBL" id="OAT77085.1"/>
    </source>
</evidence>
<dbReference type="OrthoDB" id="2237247at2"/>
<dbReference type="RefSeq" id="WP_064597685.1">
    <property type="nucleotide sequence ID" value="NZ_CP134782.1"/>
</dbReference>
<evidence type="ECO:0008006" key="3">
    <source>
        <dbReference type="Google" id="ProtNLM"/>
    </source>
</evidence>
<sequence>MAREIIVVASAYGQDQVRQAGGQSGLLPTIAAAGADGIEIRRELLSPQELDTLSQLAHSITAQGLFACYSVPHGLFTSGGQVNPQLPTFLLEARQLQARWIKFSLGEYQPGISLSGLNSQLAGSPVPVVVENDQTSAGKLAPMQSFWQAAQAEHLPVRLTFDMANWLWTGETPAIAAQFLANGVSYIHVKAAILHHNRYRAIAPDEASPDWMALLRQLPSDVPRGIEFPLAGKDLAAVTRHYVAQLREV</sequence>
<comment type="caution">
    <text evidence="1">The sequence shown here is derived from an EMBL/GenBank/DDBJ whole genome shotgun (WGS) entry which is preliminary data.</text>
</comment>
<protein>
    <recommendedName>
        <fullName evidence="3">Xylose isomerase</fullName>
    </recommendedName>
</protein>
<accession>A0A1B7L497</accession>
<dbReference type="AlphaFoldDB" id="A0A1B7L497"/>
<dbReference type="STRING" id="1691903.A9B99_07165"/>
<gene>
    <name evidence="1" type="ORF">A9B99_07165</name>
</gene>
<dbReference type="Proteomes" id="UP000078225">
    <property type="component" value="Unassembled WGS sequence"/>
</dbReference>
<proteinExistence type="predicted"/>
<dbReference type="EMBL" id="LYRP01000012">
    <property type="protein sequence ID" value="OAT77085.1"/>
    <property type="molecule type" value="Genomic_DNA"/>
</dbReference>
<evidence type="ECO:0000313" key="2">
    <source>
        <dbReference type="Proteomes" id="UP000078225"/>
    </source>
</evidence>